<evidence type="ECO:0000256" key="8">
    <source>
        <dbReference type="ARBA" id="ARBA00067056"/>
    </source>
</evidence>
<comment type="pathway">
    <text evidence="5">Amino-sugar metabolism; 1,6-anhydro-N-acetylmuramate degradation.</text>
</comment>
<proteinExistence type="inferred from homology"/>
<evidence type="ECO:0000256" key="11">
    <source>
        <dbReference type="ARBA" id="ARBA00084049"/>
    </source>
</evidence>
<dbReference type="InterPro" id="IPR046348">
    <property type="entry name" value="SIS_dom_sf"/>
</dbReference>
<dbReference type="GO" id="GO:0046348">
    <property type="term" value="P:amino sugar catabolic process"/>
    <property type="evidence" value="ECO:0007669"/>
    <property type="project" value="InterPro"/>
</dbReference>
<dbReference type="NCBIfam" id="NF003915">
    <property type="entry name" value="PRK05441.1"/>
    <property type="match status" value="1"/>
</dbReference>
<evidence type="ECO:0000256" key="7">
    <source>
        <dbReference type="ARBA" id="ARBA00061234"/>
    </source>
</evidence>
<dbReference type="GO" id="GO:0016803">
    <property type="term" value="F:ether hydrolase activity"/>
    <property type="evidence" value="ECO:0007669"/>
    <property type="project" value="TreeGrafter"/>
</dbReference>
<comment type="catalytic activity">
    <reaction evidence="4 12">
        <text>N-acetyl-D-muramate 6-phosphate + H2O = N-acetyl-D-glucosamine 6-phosphate + (R)-lactate</text>
        <dbReference type="Rhea" id="RHEA:26410"/>
        <dbReference type="ChEBI" id="CHEBI:15377"/>
        <dbReference type="ChEBI" id="CHEBI:16004"/>
        <dbReference type="ChEBI" id="CHEBI:57513"/>
        <dbReference type="ChEBI" id="CHEBI:58722"/>
        <dbReference type="EC" id="4.2.1.126"/>
    </reaction>
</comment>
<comment type="pathway">
    <text evidence="6">Cell wall biogenesis.</text>
</comment>
<evidence type="ECO:0000256" key="2">
    <source>
        <dbReference type="ARBA" id="ARBA00023239"/>
    </source>
</evidence>
<name>A0A2W0HS39_9BACI</name>
<comment type="subunit">
    <text evidence="1 12">Homodimer.</text>
</comment>
<dbReference type="GO" id="GO:0097173">
    <property type="term" value="P:N-acetylmuramic acid catabolic process"/>
    <property type="evidence" value="ECO:0007669"/>
    <property type="project" value="UniProtKB-UniPathway"/>
</dbReference>
<evidence type="ECO:0000256" key="9">
    <source>
        <dbReference type="ARBA" id="ARBA00070061"/>
    </source>
</evidence>
<gene>
    <name evidence="12 14" type="primary">murQ</name>
    <name evidence="14" type="ORF">CR205_11675</name>
</gene>
<accession>A0A2W0HS39</accession>
<dbReference type="OrthoDB" id="9813395at2"/>
<dbReference type="Pfam" id="PF20741">
    <property type="entry name" value="GKRP-like_C"/>
    <property type="match status" value="1"/>
</dbReference>
<dbReference type="FunFam" id="3.40.50.10490:FF:000014">
    <property type="entry name" value="N-acetylmuramic acid 6-phosphate etherase"/>
    <property type="match status" value="1"/>
</dbReference>
<evidence type="ECO:0000256" key="1">
    <source>
        <dbReference type="ARBA" id="ARBA00011738"/>
    </source>
</evidence>
<feature type="domain" description="SIS" evidence="13">
    <location>
        <begin position="57"/>
        <end position="220"/>
    </location>
</feature>
<evidence type="ECO:0000256" key="5">
    <source>
        <dbReference type="ARBA" id="ARBA00060595"/>
    </source>
</evidence>
<dbReference type="PANTHER" id="PTHR10088:SF4">
    <property type="entry name" value="GLUCOKINASE REGULATORY PROTEIN"/>
    <property type="match status" value="1"/>
</dbReference>
<keyword evidence="15" id="KW-1185">Reference proteome</keyword>
<dbReference type="Gene3D" id="3.40.50.10490">
    <property type="entry name" value="Glucose-6-phosphate isomerase like protein, domain 1"/>
    <property type="match status" value="1"/>
</dbReference>
<dbReference type="NCBIfam" id="NF009222">
    <property type="entry name" value="PRK12570.1"/>
    <property type="match status" value="1"/>
</dbReference>
<dbReference type="RefSeq" id="WP_110520008.1">
    <property type="nucleotide sequence ID" value="NZ_PDOF01000002.1"/>
</dbReference>
<dbReference type="GO" id="GO:0009254">
    <property type="term" value="P:peptidoglycan turnover"/>
    <property type="evidence" value="ECO:0007669"/>
    <property type="project" value="TreeGrafter"/>
</dbReference>
<keyword evidence="3 12" id="KW-0119">Carbohydrate metabolism</keyword>
<sequence>MEQDLSCLITEQRNRASAGLDLKNTREILALMNEEDRKVSEAVHDCLDEIEKTIDLAVDAIQQGGRLFYVGAGTSGRIGVLDAVECPPTFRSPHEMVQGIIAGGQSAMFCAKEGAEDSVEGGVKAMEDVKLSKRDIVIGIAASGRTPFVIGALEAANQAGAASVALSCNPSSEIGRVAKVSIETIVGPEILTGSTRLKSATAHKMVCNMISTTVMIRLGKVYENLMVDLHASNYKLYERARRIVHEVTNAEEDVIAEALEKAEHDVKLAIVLIETGASVEEAKERLANANGAVRQAITSAKNKRSS</sequence>
<evidence type="ECO:0000256" key="3">
    <source>
        <dbReference type="ARBA" id="ARBA00023277"/>
    </source>
</evidence>
<dbReference type="PROSITE" id="PS51464">
    <property type="entry name" value="SIS"/>
    <property type="match status" value="1"/>
</dbReference>
<dbReference type="EMBL" id="PDOF01000002">
    <property type="protein sequence ID" value="PYZ96378.1"/>
    <property type="molecule type" value="Genomic_DNA"/>
</dbReference>
<dbReference type="InterPro" id="IPR005488">
    <property type="entry name" value="Etherase_MurQ"/>
</dbReference>
<dbReference type="CDD" id="cd05007">
    <property type="entry name" value="SIS_Etherase"/>
    <property type="match status" value="1"/>
</dbReference>
<organism evidence="14 15">
    <name type="scientific">Alteribacter lacisalsi</name>
    <dbReference type="NCBI Taxonomy" id="2045244"/>
    <lineage>
        <taxon>Bacteria</taxon>
        <taxon>Bacillati</taxon>
        <taxon>Bacillota</taxon>
        <taxon>Bacilli</taxon>
        <taxon>Bacillales</taxon>
        <taxon>Bacillaceae</taxon>
        <taxon>Alteribacter</taxon>
    </lineage>
</organism>
<comment type="caution">
    <text evidence="14">The sequence shown here is derived from an EMBL/GenBank/DDBJ whole genome shotgun (WGS) entry which is preliminary data.</text>
</comment>
<dbReference type="AlphaFoldDB" id="A0A2W0HS39"/>
<dbReference type="HAMAP" id="MF_00068">
    <property type="entry name" value="MurQ"/>
    <property type="match status" value="1"/>
</dbReference>
<comment type="miscellaneous">
    <text evidence="12">A lyase-type mechanism (elimination/hydration) is suggested for the cleavage of the lactyl ether bond of MurNAc 6-phosphate, with the formation of an alpha,beta-unsaturated aldehyde intermediate with (E)-stereochemistry, followed by the syn addition of water to give product.</text>
</comment>
<evidence type="ECO:0000256" key="4">
    <source>
        <dbReference type="ARBA" id="ARBA00051747"/>
    </source>
</evidence>
<keyword evidence="2 12" id="KW-0456">Lyase</keyword>
<dbReference type="Pfam" id="PF22645">
    <property type="entry name" value="GKRP_SIS_N"/>
    <property type="match status" value="1"/>
</dbReference>
<dbReference type="EC" id="4.2.1.126" evidence="8 12"/>
<dbReference type="InterPro" id="IPR001347">
    <property type="entry name" value="SIS_dom"/>
</dbReference>
<dbReference type="Gene3D" id="1.10.8.1080">
    <property type="match status" value="1"/>
</dbReference>
<evidence type="ECO:0000256" key="12">
    <source>
        <dbReference type="HAMAP-Rule" id="MF_00068"/>
    </source>
</evidence>
<comment type="function">
    <text evidence="12">Specifically catalyzes the cleavage of the D-lactyl ether substituent of MurNAc 6-phosphate, producing GlcNAc 6-phosphate and D-lactate.</text>
</comment>
<dbReference type="SUPFAM" id="SSF53697">
    <property type="entry name" value="SIS domain"/>
    <property type="match status" value="1"/>
</dbReference>
<reference evidence="14 15" key="1">
    <citation type="submission" date="2017-10" db="EMBL/GenBank/DDBJ databases">
        <title>Bacillus sp. nov., a halophilic bacterium isolated from a Yangshapao Lake.</title>
        <authorList>
            <person name="Wang H."/>
        </authorList>
    </citation>
    <scope>NUCLEOTIDE SEQUENCE [LARGE SCALE GENOMIC DNA]</scope>
    <source>
        <strain evidence="14 15">YSP-3</strain>
    </source>
</reference>
<feature type="active site" description="Proton donor" evidence="12">
    <location>
        <position position="85"/>
    </location>
</feature>
<dbReference type="InterPro" id="IPR005486">
    <property type="entry name" value="Glucokinase_regulatory_CS"/>
</dbReference>
<dbReference type="GO" id="GO:0016835">
    <property type="term" value="F:carbon-oxygen lyase activity"/>
    <property type="evidence" value="ECO:0007669"/>
    <property type="project" value="UniProtKB-UniRule"/>
</dbReference>
<evidence type="ECO:0000256" key="10">
    <source>
        <dbReference type="ARBA" id="ARBA00077905"/>
    </source>
</evidence>
<protein>
    <recommendedName>
        <fullName evidence="9 12">N-acetylmuramic acid 6-phosphate etherase</fullName>
        <shortName evidence="12">MurNAc-6-P etherase</shortName>
        <ecNumber evidence="8 12">4.2.1.126</ecNumber>
    </recommendedName>
    <alternativeName>
        <fullName evidence="11 12">N-acetylmuramic acid 6-phosphate hydrolase</fullName>
    </alternativeName>
    <alternativeName>
        <fullName evidence="10 12">N-acetylmuramic acid 6-phosphate lyase</fullName>
    </alternativeName>
</protein>
<evidence type="ECO:0000313" key="15">
    <source>
        <dbReference type="Proteomes" id="UP000248066"/>
    </source>
</evidence>
<dbReference type="PANTHER" id="PTHR10088">
    <property type="entry name" value="GLUCOKINASE REGULATORY PROTEIN"/>
    <property type="match status" value="1"/>
</dbReference>
<dbReference type="UniPathway" id="UPA00342"/>
<dbReference type="InterPro" id="IPR040190">
    <property type="entry name" value="MURQ/GCKR"/>
</dbReference>
<evidence type="ECO:0000313" key="14">
    <source>
        <dbReference type="EMBL" id="PYZ96378.1"/>
    </source>
</evidence>
<evidence type="ECO:0000256" key="6">
    <source>
        <dbReference type="ARBA" id="ARBA00060672"/>
    </source>
</evidence>
<dbReference type="Proteomes" id="UP000248066">
    <property type="component" value="Unassembled WGS sequence"/>
</dbReference>
<comment type="pathway">
    <text evidence="12">Amino-sugar metabolism; N-acetylmuramate degradation.</text>
</comment>
<comment type="similarity">
    <text evidence="7 12">Belongs to the GCKR-like family. MurNAc-6-P etherase subfamily.</text>
</comment>
<dbReference type="PROSITE" id="PS01272">
    <property type="entry name" value="GCKR"/>
    <property type="match status" value="1"/>
</dbReference>
<evidence type="ECO:0000259" key="13">
    <source>
        <dbReference type="PROSITE" id="PS51464"/>
    </source>
</evidence>
<dbReference type="GO" id="GO:0097367">
    <property type="term" value="F:carbohydrate derivative binding"/>
    <property type="evidence" value="ECO:0007669"/>
    <property type="project" value="InterPro"/>
</dbReference>
<feature type="active site" evidence="12">
    <location>
        <position position="116"/>
    </location>
</feature>
<dbReference type="NCBIfam" id="TIGR00274">
    <property type="entry name" value="N-acetylmuramic acid 6-phosphate etherase"/>
    <property type="match status" value="1"/>
</dbReference>
<dbReference type="FunFam" id="1.10.8.1080:FF:000001">
    <property type="entry name" value="N-acetylmuramic acid 6-phosphate etherase"/>
    <property type="match status" value="1"/>
</dbReference>